<sequence length="89" mass="9489">MTISGEPRTSSMGRGLTYDRGSNDGPCWSTVVCVRVWVKDVSIHGHKPRTVVRSTDRGSVYESGLSQFSELGLGGVSVVNHGPAAWAVV</sequence>
<dbReference type="HOGENOM" id="CLU_2459089_0_0_1"/>
<dbReference type="InParanoid" id="M1DUQ2"/>
<dbReference type="EnsemblPlants" id="PGSC0003DMT400094708">
    <property type="protein sequence ID" value="PGSC0003DMT400094708"/>
    <property type="gene ID" value="PGSC0003DMG400044279"/>
</dbReference>
<dbReference type="Proteomes" id="UP000011115">
    <property type="component" value="Unassembled WGS sequence"/>
</dbReference>
<organism evidence="2 3">
    <name type="scientific">Solanum tuberosum</name>
    <name type="common">Potato</name>
    <dbReference type="NCBI Taxonomy" id="4113"/>
    <lineage>
        <taxon>Eukaryota</taxon>
        <taxon>Viridiplantae</taxon>
        <taxon>Streptophyta</taxon>
        <taxon>Embryophyta</taxon>
        <taxon>Tracheophyta</taxon>
        <taxon>Spermatophyta</taxon>
        <taxon>Magnoliopsida</taxon>
        <taxon>eudicotyledons</taxon>
        <taxon>Gunneridae</taxon>
        <taxon>Pentapetalae</taxon>
        <taxon>asterids</taxon>
        <taxon>lamiids</taxon>
        <taxon>Solanales</taxon>
        <taxon>Solanaceae</taxon>
        <taxon>Solanoideae</taxon>
        <taxon>Solaneae</taxon>
        <taxon>Solanum</taxon>
    </lineage>
</organism>
<evidence type="ECO:0000256" key="1">
    <source>
        <dbReference type="SAM" id="MobiDB-lite"/>
    </source>
</evidence>
<feature type="compositionally biased region" description="Polar residues" evidence="1">
    <location>
        <begin position="1"/>
        <end position="12"/>
    </location>
</feature>
<evidence type="ECO:0000313" key="3">
    <source>
        <dbReference type="Proteomes" id="UP000011115"/>
    </source>
</evidence>
<proteinExistence type="predicted"/>
<dbReference type="AlphaFoldDB" id="M1DUQ2"/>
<name>M1DUQ2_SOLTU</name>
<feature type="region of interest" description="Disordered" evidence="1">
    <location>
        <begin position="1"/>
        <end position="23"/>
    </location>
</feature>
<accession>M1DUQ2</accession>
<keyword evidence="3" id="KW-1185">Reference proteome</keyword>
<dbReference type="Gramene" id="PGSC0003DMT400094708">
    <property type="protein sequence ID" value="PGSC0003DMT400094708"/>
    <property type="gene ID" value="PGSC0003DMG400044279"/>
</dbReference>
<evidence type="ECO:0000313" key="2">
    <source>
        <dbReference type="EnsemblPlants" id="PGSC0003DMT400094708"/>
    </source>
</evidence>
<reference evidence="3" key="1">
    <citation type="journal article" date="2011" name="Nature">
        <title>Genome sequence and analysis of the tuber crop potato.</title>
        <authorList>
            <consortium name="The Potato Genome Sequencing Consortium"/>
        </authorList>
    </citation>
    <scope>NUCLEOTIDE SEQUENCE [LARGE SCALE GENOMIC DNA]</scope>
    <source>
        <strain evidence="3">cv. DM1-3 516 R44</strain>
    </source>
</reference>
<reference evidence="2" key="2">
    <citation type="submission" date="2015-06" db="UniProtKB">
        <authorList>
            <consortium name="EnsemblPlants"/>
        </authorList>
    </citation>
    <scope>IDENTIFICATION</scope>
    <source>
        <strain evidence="2">DM1-3 516 R44</strain>
    </source>
</reference>
<dbReference type="PaxDb" id="4113-PGSC0003DMT400094708"/>
<protein>
    <submittedName>
        <fullName evidence="2">Uncharacterized protein</fullName>
    </submittedName>
</protein>